<gene>
    <name evidence="1" type="ORF">UFOVP1597_48</name>
</gene>
<proteinExistence type="predicted"/>
<accession>A0A6J5SWU1</accession>
<dbReference type="EMBL" id="LR797461">
    <property type="protein sequence ID" value="CAB4218907.1"/>
    <property type="molecule type" value="Genomic_DNA"/>
</dbReference>
<protein>
    <submittedName>
        <fullName evidence="1">Uncharacterized protein</fullName>
    </submittedName>
</protein>
<organism evidence="1">
    <name type="scientific">uncultured Caudovirales phage</name>
    <dbReference type="NCBI Taxonomy" id="2100421"/>
    <lineage>
        <taxon>Viruses</taxon>
        <taxon>Duplodnaviria</taxon>
        <taxon>Heunggongvirae</taxon>
        <taxon>Uroviricota</taxon>
        <taxon>Caudoviricetes</taxon>
        <taxon>Peduoviridae</taxon>
        <taxon>Maltschvirus</taxon>
        <taxon>Maltschvirus maltsch</taxon>
    </lineage>
</organism>
<sequence>MPLPTNFKRPSIPYVPAQVLANYNRYASLNDKPPTPAQLDGDCNAVVDYINQLAVAINGIAAGILPGADDPRNANKLPTTDGMANISWTAVTALNLSDQAVQTRNLADSAVTTEKIQVNAVGTAQVNNGAITSTKIADDSIQTRHLQAYAVNTDELADQAVTTEKIEGLAITTEKIADRAVTTAELADRAVTTAKIANAAVSTLQLGLGAVTPNEIASLAVTNPKVALKAIQATNIDAQASTTSSVLMATGAGNVSFNKIAASSFDPSLIQPGSTLGSLNGVTLAPVGGMIFCMFQIISGSGDSLKWRGFNIRTATCAWDGFSEEYFVTVTYKRPIADANTLIVFAASNIYAPSYTNTGFTYTATNQPASYLIFSYLPEGN</sequence>
<reference evidence="1" key="1">
    <citation type="submission" date="2020-05" db="EMBL/GenBank/DDBJ databases">
        <authorList>
            <person name="Chiriac C."/>
            <person name="Salcher M."/>
            <person name="Ghai R."/>
            <person name="Kavagutti S V."/>
        </authorList>
    </citation>
    <scope>NUCLEOTIDE SEQUENCE</scope>
</reference>
<evidence type="ECO:0000313" key="1">
    <source>
        <dbReference type="EMBL" id="CAB4218907.1"/>
    </source>
</evidence>
<name>A0A6J5SWU1_9CAUD</name>